<reference evidence="2 3" key="1">
    <citation type="journal article" date="2012" name="Proc. Natl. Acad. Sci. U.S.A.">
        <title>Comparative genomics of Ceriporiopsis subvermispora and Phanerochaete chrysosporium provide insight into selective ligninolysis.</title>
        <authorList>
            <person name="Fernandez-Fueyo E."/>
            <person name="Ruiz-Duenas F.J."/>
            <person name="Ferreira P."/>
            <person name="Floudas D."/>
            <person name="Hibbett D.S."/>
            <person name="Canessa P."/>
            <person name="Larrondo L.F."/>
            <person name="James T.Y."/>
            <person name="Seelenfreund D."/>
            <person name="Lobos S."/>
            <person name="Polanco R."/>
            <person name="Tello M."/>
            <person name="Honda Y."/>
            <person name="Watanabe T."/>
            <person name="Watanabe T."/>
            <person name="Ryu J.S."/>
            <person name="Kubicek C.P."/>
            <person name="Schmoll M."/>
            <person name="Gaskell J."/>
            <person name="Hammel K.E."/>
            <person name="St John F.J."/>
            <person name="Vanden Wymelenberg A."/>
            <person name="Sabat G."/>
            <person name="Splinter BonDurant S."/>
            <person name="Syed K."/>
            <person name="Yadav J.S."/>
            <person name="Doddapaneni H."/>
            <person name="Subramanian V."/>
            <person name="Lavin J.L."/>
            <person name="Oguiza J.A."/>
            <person name="Perez G."/>
            <person name="Pisabarro A.G."/>
            <person name="Ramirez L."/>
            <person name="Santoyo F."/>
            <person name="Master E."/>
            <person name="Coutinho P.M."/>
            <person name="Henrissat B."/>
            <person name="Lombard V."/>
            <person name="Magnuson J.K."/>
            <person name="Kuees U."/>
            <person name="Hori C."/>
            <person name="Igarashi K."/>
            <person name="Samejima M."/>
            <person name="Held B.W."/>
            <person name="Barry K.W."/>
            <person name="LaButti K.M."/>
            <person name="Lapidus A."/>
            <person name="Lindquist E.A."/>
            <person name="Lucas S.M."/>
            <person name="Riley R."/>
            <person name="Salamov A.A."/>
            <person name="Hoffmeister D."/>
            <person name="Schwenk D."/>
            <person name="Hadar Y."/>
            <person name="Yarden O."/>
            <person name="de Vries R.P."/>
            <person name="Wiebenga A."/>
            <person name="Stenlid J."/>
            <person name="Eastwood D."/>
            <person name="Grigoriev I.V."/>
            <person name="Berka R.M."/>
            <person name="Blanchette R.A."/>
            <person name="Kersten P."/>
            <person name="Martinez A.T."/>
            <person name="Vicuna R."/>
            <person name="Cullen D."/>
        </authorList>
    </citation>
    <scope>NUCLEOTIDE SEQUENCE [LARGE SCALE GENOMIC DNA]</scope>
    <source>
        <strain evidence="2 3">B</strain>
    </source>
</reference>
<organism evidence="2 3">
    <name type="scientific">Ceriporiopsis subvermispora (strain B)</name>
    <name type="common">White-rot fungus</name>
    <name type="synonym">Gelatoporia subvermispora</name>
    <dbReference type="NCBI Taxonomy" id="914234"/>
    <lineage>
        <taxon>Eukaryota</taxon>
        <taxon>Fungi</taxon>
        <taxon>Dikarya</taxon>
        <taxon>Basidiomycota</taxon>
        <taxon>Agaricomycotina</taxon>
        <taxon>Agaricomycetes</taxon>
        <taxon>Polyporales</taxon>
        <taxon>Gelatoporiaceae</taxon>
        <taxon>Gelatoporia</taxon>
    </lineage>
</organism>
<dbReference type="AlphaFoldDB" id="M2QFL4"/>
<feature type="region of interest" description="Disordered" evidence="1">
    <location>
        <begin position="207"/>
        <end position="265"/>
    </location>
</feature>
<evidence type="ECO:0000313" key="2">
    <source>
        <dbReference type="EMBL" id="EMD30805.1"/>
    </source>
</evidence>
<feature type="region of interest" description="Disordered" evidence="1">
    <location>
        <begin position="1"/>
        <end position="79"/>
    </location>
</feature>
<evidence type="ECO:0000313" key="3">
    <source>
        <dbReference type="Proteomes" id="UP000016930"/>
    </source>
</evidence>
<protein>
    <submittedName>
        <fullName evidence="2">Uncharacterized protein</fullName>
    </submittedName>
</protein>
<dbReference type="HOGENOM" id="CLU_912142_0_0_1"/>
<feature type="region of interest" description="Disordered" evidence="1">
    <location>
        <begin position="166"/>
        <end position="193"/>
    </location>
</feature>
<dbReference type="Proteomes" id="UP000016930">
    <property type="component" value="Unassembled WGS sequence"/>
</dbReference>
<accession>M2QFL4</accession>
<evidence type="ECO:0000256" key="1">
    <source>
        <dbReference type="SAM" id="MobiDB-lite"/>
    </source>
</evidence>
<proteinExistence type="predicted"/>
<name>M2QFL4_CERS8</name>
<sequence>MTSPTPSRVYRATPSSTPELTRHLQGDRGPSPKPEAPRGCSPEGSESSLVSYTTISNDITTRPTTPLSADDNALATGPNAEPVRNRRFWLPTRVPMHTPVHSQHTYIDGIEYPVASPLATLGGQLERVGDDSFVLSVPMAPGLSPTNLPQVGEIVEVFLAHGIDDEADSSSESNLSEHESGPEGPSQQSLDETWDTAREVQQALREMREHPYGARSEPTRVIPHSESQRELALRYQLDSGEIPVSTTSDSDSESDSGSETNSDITSILTSEANLQTRLESLLWDALQPAISEAVEEMMHELYHRH</sequence>
<feature type="compositionally biased region" description="Polar residues" evidence="1">
    <location>
        <begin position="44"/>
        <end position="67"/>
    </location>
</feature>
<keyword evidence="3" id="KW-1185">Reference proteome</keyword>
<gene>
    <name evidence="2" type="ORF">CERSUDRAFT_100973</name>
</gene>
<dbReference type="EMBL" id="KB445841">
    <property type="protein sequence ID" value="EMD30805.1"/>
    <property type="molecule type" value="Genomic_DNA"/>
</dbReference>